<dbReference type="GO" id="GO:0005576">
    <property type="term" value="C:extracellular region"/>
    <property type="evidence" value="ECO:0007669"/>
    <property type="project" value="UniProtKB-SubCell"/>
</dbReference>
<dbReference type="PANTHER" id="PTHR38340:SF1">
    <property type="entry name" value="S-LAYER PROTEIN"/>
    <property type="match status" value="1"/>
</dbReference>
<dbReference type="PANTHER" id="PTHR38340">
    <property type="entry name" value="S-LAYER PROTEIN"/>
    <property type="match status" value="1"/>
</dbReference>
<dbReference type="Gene3D" id="2.60.40.10">
    <property type="entry name" value="Immunoglobulins"/>
    <property type="match status" value="3"/>
</dbReference>
<evidence type="ECO:0000313" key="4">
    <source>
        <dbReference type="EMBL" id="ODR89607.1"/>
    </source>
</evidence>
<dbReference type="InterPro" id="IPR019960">
    <property type="entry name" value="T1SS_VCA0849"/>
</dbReference>
<protein>
    <submittedName>
        <fullName evidence="4">Uncharacterized protein</fullName>
    </submittedName>
</protein>
<dbReference type="AlphaFoldDB" id="A0A1E3V843"/>
<dbReference type="OrthoDB" id="6756629at2"/>
<dbReference type="Pfam" id="PF00353">
    <property type="entry name" value="HemolysinCabind"/>
    <property type="match status" value="2"/>
</dbReference>
<dbReference type="NCBIfam" id="TIGR03661">
    <property type="entry name" value="T1SS_VCA0849"/>
    <property type="match status" value="1"/>
</dbReference>
<gene>
    <name evidence="4" type="ORF">A8M32_20075</name>
</gene>
<dbReference type="InterPro" id="IPR018511">
    <property type="entry name" value="Hemolysin-typ_Ca-bd_CS"/>
</dbReference>
<dbReference type="Pfam" id="PF17963">
    <property type="entry name" value="Big_9"/>
    <property type="match status" value="3"/>
</dbReference>
<dbReference type="SUPFAM" id="SSF51120">
    <property type="entry name" value="beta-Roll"/>
    <property type="match status" value="2"/>
</dbReference>
<dbReference type="EMBL" id="LYBW01000061">
    <property type="protein sequence ID" value="ODR89607.1"/>
    <property type="molecule type" value="Genomic_DNA"/>
</dbReference>
<dbReference type="InterPro" id="IPR001343">
    <property type="entry name" value="Hemolysn_Ca-bd"/>
</dbReference>
<sequence length="990" mass="100698">MVSSDVDAGATATWSGNASGSYGSFAITTAGVWTYTLDNGLADSLAEGETRTESFVVTVTDDKGATDTQTVTITVNGTNDAPVIGESSVTTGSVTETGLAADDETAVTGPTTATGTMASSDVDAGATATWSGNASGSYGSFAITTGGVWTYTLDNGLADSLAEGETRTESFVVTVTDDKGATATETVTITVNGTNDAPVIGESSVTTGSVTETGLAADDETAVTGPTTATGTMVSSDVDAGATATWSGNASGSYGSFAITTGGVWTYTLDNGLADSLAEGETRTESFVVTVTDDKGATATETVTITVNGTNDAPVIEATASGAVTEDVNVVGGNLSTTGTIAISDVDASDTLSVTSTPHGQPIWNGGALTQAQIDGLTAGFTATESGWNYQVPNALVQFLDAGETITLSFDVTVTDDKGATDTQTVTVTINGTNDAPVAASTCVWLPSDPAQQGSEYASGYPLMVSTPTDVDGENVIVTATNSPNGVYCFDGTNYVAVTTNTVLYDPANGINLLDNLVYRPTSTVDDTPSVSLNLSASDGSQATAYSVTINEVAPNRLPATSVTINDEKGGPLTSGNSVTKTMAITQGFADSVNANLAGATIRVLTDFQQTKVVTPVPDDERDPDLGPNGYNGSSAGTAREKELQVELVIGANRFVVVEADTAPAKYEQSWFFDQASGLMAATVSYSNIFLLNSSGVATTMTLADFLALNPAAAGDQWTVSYNDNNGGNFQARTATFEFYYNDPGDPGIVVVGDDTKSNLIYGTSGADHLTGGALDDTIVGRDGNDVINGGGGNDTLRGGSGNDTIDGGAGADLLDLSDASAGVTFSLVQSSGNTVADLTAVGLGVDTYRNVEGLIGSDYNDTFIGSAFDDKLYAGAGSDTLSGGAGADTFVIADDELQLDIDDVITDYNAAEGDVVDLSALLGELAPGTLEQHVQIVQDGENANLQVDTDGSGNSASWQTVAVLENFSVSDEVVKILFNESGTKTTGEV</sequence>
<dbReference type="InterPro" id="IPR050557">
    <property type="entry name" value="RTX_toxin/Mannuronan_C5-epim"/>
</dbReference>
<name>A0A1E3V843_9HYPH</name>
<evidence type="ECO:0000256" key="1">
    <source>
        <dbReference type="ARBA" id="ARBA00004613"/>
    </source>
</evidence>
<organism evidence="4 5">
    <name type="scientific">Sinorhizobium alkalisoli</name>
    <dbReference type="NCBI Taxonomy" id="1752398"/>
    <lineage>
        <taxon>Bacteria</taxon>
        <taxon>Pseudomonadati</taxon>
        <taxon>Pseudomonadota</taxon>
        <taxon>Alphaproteobacteria</taxon>
        <taxon>Hyphomicrobiales</taxon>
        <taxon>Rhizobiaceae</taxon>
        <taxon>Sinorhizobium/Ensifer group</taxon>
        <taxon>Sinorhizobium</taxon>
    </lineage>
</organism>
<evidence type="ECO:0000313" key="5">
    <source>
        <dbReference type="Proteomes" id="UP000094342"/>
    </source>
</evidence>
<evidence type="ECO:0000256" key="2">
    <source>
        <dbReference type="ARBA" id="ARBA00022525"/>
    </source>
</evidence>
<dbReference type="InterPro" id="IPR013783">
    <property type="entry name" value="Ig-like_fold"/>
</dbReference>
<keyword evidence="2" id="KW-0964">Secreted</keyword>
<dbReference type="PRINTS" id="PR00313">
    <property type="entry name" value="CABNDNGRPT"/>
</dbReference>
<dbReference type="Gene3D" id="2.150.10.10">
    <property type="entry name" value="Serralysin-like metalloprotease, C-terminal"/>
    <property type="match status" value="2"/>
</dbReference>
<dbReference type="NCBIfam" id="TIGR01965">
    <property type="entry name" value="VCBS_repeat"/>
    <property type="match status" value="4"/>
</dbReference>
<proteinExistence type="predicted"/>
<dbReference type="Proteomes" id="UP000094342">
    <property type="component" value="Unassembled WGS sequence"/>
</dbReference>
<reference evidence="5" key="1">
    <citation type="submission" date="2016-05" db="EMBL/GenBank/DDBJ databases">
        <authorList>
            <person name="Li Y."/>
        </authorList>
    </citation>
    <scope>NUCLEOTIDE SEQUENCE [LARGE SCALE GENOMIC DNA]</scope>
    <source>
        <strain evidence="5">YIC4027</strain>
    </source>
</reference>
<accession>A0A1E3V843</accession>
<dbReference type="STRING" id="1752398.A8M32_20075"/>
<keyword evidence="5" id="KW-1185">Reference proteome</keyword>
<dbReference type="GO" id="GO:0005509">
    <property type="term" value="F:calcium ion binding"/>
    <property type="evidence" value="ECO:0007669"/>
    <property type="project" value="InterPro"/>
</dbReference>
<evidence type="ECO:0000256" key="3">
    <source>
        <dbReference type="SAM" id="MobiDB-lite"/>
    </source>
</evidence>
<comment type="subcellular location">
    <subcellularLocation>
        <location evidence="1">Secreted</location>
    </subcellularLocation>
</comment>
<dbReference type="PROSITE" id="PS00330">
    <property type="entry name" value="HEMOLYSIN_CALCIUM"/>
    <property type="match status" value="4"/>
</dbReference>
<dbReference type="InterPro" id="IPR011049">
    <property type="entry name" value="Serralysin-like_metalloprot_C"/>
</dbReference>
<feature type="region of interest" description="Disordered" evidence="3">
    <location>
        <begin position="615"/>
        <end position="636"/>
    </location>
</feature>
<comment type="caution">
    <text evidence="4">The sequence shown here is derived from an EMBL/GenBank/DDBJ whole genome shotgun (WGS) entry which is preliminary data.</text>
</comment>
<dbReference type="InterPro" id="IPR010221">
    <property type="entry name" value="VCBS_dom"/>
</dbReference>